<reference evidence="2" key="1">
    <citation type="journal article" date="2020" name="Nature">
        <title>Giant virus diversity and host interactions through global metagenomics.</title>
        <authorList>
            <person name="Schulz F."/>
            <person name="Roux S."/>
            <person name="Paez-Espino D."/>
            <person name="Jungbluth S."/>
            <person name="Walsh D.A."/>
            <person name="Denef V.J."/>
            <person name="McMahon K.D."/>
            <person name="Konstantinidis K.T."/>
            <person name="Eloe-Fadrosh E.A."/>
            <person name="Kyrpides N.C."/>
            <person name="Woyke T."/>
        </authorList>
    </citation>
    <scope>NUCLEOTIDE SEQUENCE</scope>
    <source>
        <strain evidence="2">GVMAG-S-3300012919-55</strain>
    </source>
</reference>
<organism evidence="2">
    <name type="scientific">viral metagenome</name>
    <dbReference type="NCBI Taxonomy" id="1070528"/>
    <lineage>
        <taxon>unclassified sequences</taxon>
        <taxon>metagenomes</taxon>
        <taxon>organismal metagenomes</taxon>
    </lineage>
</organism>
<evidence type="ECO:0000256" key="1">
    <source>
        <dbReference type="SAM" id="Phobius"/>
    </source>
</evidence>
<evidence type="ECO:0000313" key="2">
    <source>
        <dbReference type="EMBL" id="QHU17888.1"/>
    </source>
</evidence>
<feature type="transmembrane region" description="Helical" evidence="1">
    <location>
        <begin position="16"/>
        <end position="32"/>
    </location>
</feature>
<name>A0A6C0KNH4_9ZZZZ</name>
<sequence length="85" mass="10093">MKLLCYKDSYIKRPNIVVQTMLYVVIVCLIRSRPIHGIQMERIYENDLKTVKHINYYVKVNQPFIQSLINVGFYPVTLPNESELF</sequence>
<keyword evidence="1" id="KW-0812">Transmembrane</keyword>
<dbReference type="AlphaFoldDB" id="A0A6C0KNH4"/>
<keyword evidence="1" id="KW-1133">Transmembrane helix</keyword>
<dbReference type="EMBL" id="MN740919">
    <property type="protein sequence ID" value="QHU17888.1"/>
    <property type="molecule type" value="Genomic_DNA"/>
</dbReference>
<proteinExistence type="predicted"/>
<keyword evidence="1" id="KW-0472">Membrane</keyword>
<accession>A0A6C0KNH4</accession>
<protein>
    <submittedName>
        <fullName evidence="2">Uncharacterized protein</fullName>
    </submittedName>
</protein>